<dbReference type="Proteomes" id="UP000001355">
    <property type="component" value="Chromosome"/>
</dbReference>
<dbReference type="STRING" id="315750.BPUM_2878"/>
<evidence type="ECO:0000313" key="1">
    <source>
        <dbReference type="EMBL" id="ABV63533.1"/>
    </source>
</evidence>
<proteinExistence type="predicted"/>
<dbReference type="HOGENOM" id="CLU_3040529_0_0_9"/>
<sequence>MFLYSIKGVDSGDNLIIPRFSYIKALCCHGKGLLLCICLIFSRVMLHFGDILLA</sequence>
<evidence type="ECO:0000313" key="2">
    <source>
        <dbReference type="Proteomes" id="UP000001355"/>
    </source>
</evidence>
<reference evidence="1 2" key="1">
    <citation type="journal article" date="2007" name="PLoS ONE">
        <title>Paradoxical DNA repair and peroxide resistance gene conservation in Bacillus pumilus SAFR-032.</title>
        <authorList>
            <person name="Gioia J."/>
            <person name="Yerrapragada S."/>
            <person name="Qin X."/>
            <person name="Jiang H."/>
            <person name="Igboeli O.C."/>
            <person name="Muzny D."/>
            <person name="Dugan-Rocha S."/>
            <person name="Ding Y."/>
            <person name="Hawes A."/>
            <person name="Liu W."/>
            <person name="Perez L."/>
            <person name="Kovar C."/>
            <person name="Dinh H."/>
            <person name="Lee S."/>
            <person name="Nazareth L."/>
            <person name="Blyth P."/>
            <person name="Holder M."/>
            <person name="Buhay C."/>
            <person name="Tirumalai M.R."/>
            <person name="Liu Y."/>
            <person name="Dasgupta I."/>
            <person name="Bokhetache L."/>
            <person name="Fujita M."/>
            <person name="Karouia F."/>
            <person name="Eswara Moorthy P."/>
            <person name="Siefert J."/>
            <person name="Uzman A."/>
            <person name="Buzumbo P."/>
            <person name="Verma A."/>
            <person name="Zwiya H."/>
            <person name="McWilliams B.D."/>
            <person name="Olowu A."/>
            <person name="Clinkenbeard K.D."/>
            <person name="Newcombe D."/>
            <person name="Golebiewski L."/>
            <person name="Petrosino J.F."/>
            <person name="Nicholson W.L."/>
            <person name="Fox G.E."/>
            <person name="Venkateswaran K."/>
            <person name="Highlander S.K."/>
            <person name="Weinstock G.M."/>
        </authorList>
    </citation>
    <scope>NUCLEOTIDE SEQUENCE [LARGE SCALE GENOMIC DNA]</scope>
    <source>
        <strain evidence="1 2">SAFR-032</strain>
    </source>
</reference>
<dbReference type="AlphaFoldDB" id="A8FH16"/>
<gene>
    <name evidence="1" type="ordered locus">BPUM_2878</name>
</gene>
<reference evidence="1 2" key="2">
    <citation type="journal article" date="2013" name="Extremophiles">
        <title>An ICEBs1-like element may be associated with the extreme radiation and desiccation resistance of Bacillus pumilus SAFR-032 spores.</title>
        <authorList>
            <person name="Tirumalai M.R."/>
            <person name="Fox G.E."/>
        </authorList>
    </citation>
    <scope>NUCLEOTIDE SEQUENCE [LARGE SCALE GENOMIC DNA]</scope>
    <source>
        <strain evidence="1 2">SAFR-032</strain>
    </source>
</reference>
<dbReference type="KEGG" id="bpu:BPUM_2878"/>
<dbReference type="EMBL" id="CP000813">
    <property type="protein sequence ID" value="ABV63533.1"/>
    <property type="molecule type" value="Genomic_DNA"/>
</dbReference>
<name>A8FH16_BACP2</name>
<organism evidence="1 2">
    <name type="scientific">Bacillus pumilus (strain SAFR-032)</name>
    <dbReference type="NCBI Taxonomy" id="315750"/>
    <lineage>
        <taxon>Bacteria</taxon>
        <taxon>Bacillati</taxon>
        <taxon>Bacillota</taxon>
        <taxon>Bacilli</taxon>
        <taxon>Bacillales</taxon>
        <taxon>Bacillaceae</taxon>
        <taxon>Bacillus</taxon>
    </lineage>
</organism>
<reference evidence="1 2" key="3">
    <citation type="journal article" date="2013" name="PLoS ONE">
        <title>Candidate genes that may be responsible for the unusual resistances exhibited by Bacillus pumilus SAFR-032 spores.</title>
        <authorList>
            <person name="Tirumalai M.R."/>
            <person name="Rastogi R."/>
            <person name="Zamani N."/>
            <person name="O'Bryant Williams E."/>
            <person name="Allen S."/>
            <person name="Diouf F."/>
            <person name="Kwende S."/>
            <person name="Weinstock G.M."/>
            <person name="Venkateswaran K.J."/>
            <person name="Fox G.E."/>
        </authorList>
    </citation>
    <scope>NUCLEOTIDE SEQUENCE [LARGE SCALE GENOMIC DNA]</scope>
    <source>
        <strain evidence="1 2">SAFR-032</strain>
    </source>
</reference>
<accession>A8FH16</accession>
<protein>
    <submittedName>
        <fullName evidence="1">Uncharacterized protein</fullName>
    </submittedName>
</protein>
<keyword evidence="2" id="KW-1185">Reference proteome</keyword>